<evidence type="ECO:0000313" key="3">
    <source>
        <dbReference type="Proteomes" id="UP000317010"/>
    </source>
</evidence>
<dbReference type="OrthoDB" id="1493890at2"/>
<dbReference type="RefSeq" id="WP_144915205.1">
    <property type="nucleotide sequence ID" value="NZ_VLLI01000012.1"/>
</dbReference>
<reference evidence="2 3" key="1">
    <citation type="submission" date="2019-07" db="EMBL/GenBank/DDBJ databases">
        <title>Genomic Encyclopedia of Archaeal and Bacterial Type Strains, Phase II (KMG-II): from individual species to whole genera.</title>
        <authorList>
            <person name="Goeker M."/>
        </authorList>
    </citation>
    <scope>NUCLEOTIDE SEQUENCE [LARGE SCALE GENOMIC DNA]</scope>
    <source>
        <strain evidence="2 3">ATCC BAA-1854</strain>
    </source>
</reference>
<gene>
    <name evidence="2" type="ORF">JN11_03939</name>
</gene>
<keyword evidence="1" id="KW-0812">Transmembrane</keyword>
<feature type="transmembrane region" description="Helical" evidence="1">
    <location>
        <begin position="45"/>
        <end position="63"/>
    </location>
</feature>
<dbReference type="AlphaFoldDB" id="A0A562TUP2"/>
<proteinExistence type="predicted"/>
<comment type="caution">
    <text evidence="2">The sequence shown here is derived from an EMBL/GenBank/DDBJ whole genome shotgun (WGS) entry which is preliminary data.</text>
</comment>
<organism evidence="2 3">
    <name type="scientific">Mucilaginibacter frigoritolerans</name>
    <dbReference type="NCBI Taxonomy" id="652788"/>
    <lineage>
        <taxon>Bacteria</taxon>
        <taxon>Pseudomonadati</taxon>
        <taxon>Bacteroidota</taxon>
        <taxon>Sphingobacteriia</taxon>
        <taxon>Sphingobacteriales</taxon>
        <taxon>Sphingobacteriaceae</taxon>
        <taxon>Mucilaginibacter</taxon>
    </lineage>
</organism>
<dbReference type="EMBL" id="VLLI01000012">
    <property type="protein sequence ID" value="TWI96826.1"/>
    <property type="molecule type" value="Genomic_DNA"/>
</dbReference>
<accession>A0A562TUP2</accession>
<feature type="transmembrane region" description="Helical" evidence="1">
    <location>
        <begin position="6"/>
        <end position="24"/>
    </location>
</feature>
<keyword evidence="1" id="KW-1133">Transmembrane helix</keyword>
<sequence length="206" mass="23151">MRKAWWITISIIYSIFLLVIGVLLGKTIQRWPILKVKTEVDTVGAMVSLISIGATLGVAYWVASILESKKENNRVEKDLIIRRIDAVYALIEETKNNVAAQAIDFTLAVSNIKRISVNIIAVIEAVKKTKITLEDLHKANIVTAISTLKDLLTNTPPIKEEHLADLPIDVREGIIHMSTERKLQIDAEFDKIKWLIFDLELAINKG</sequence>
<keyword evidence="1" id="KW-0472">Membrane</keyword>
<dbReference type="Proteomes" id="UP000317010">
    <property type="component" value="Unassembled WGS sequence"/>
</dbReference>
<evidence type="ECO:0000313" key="2">
    <source>
        <dbReference type="EMBL" id="TWI96826.1"/>
    </source>
</evidence>
<evidence type="ECO:0000256" key="1">
    <source>
        <dbReference type="SAM" id="Phobius"/>
    </source>
</evidence>
<keyword evidence="3" id="KW-1185">Reference proteome</keyword>
<name>A0A562TUP2_9SPHI</name>
<protein>
    <submittedName>
        <fullName evidence="2">Uncharacterized protein</fullName>
    </submittedName>
</protein>